<evidence type="ECO:0000256" key="4">
    <source>
        <dbReference type="ARBA" id="ARBA00005420"/>
    </source>
</evidence>
<keyword evidence="12" id="KW-0443">Lipid metabolism</keyword>
<dbReference type="PROSITE" id="PS51996">
    <property type="entry name" value="TR_MART"/>
    <property type="match status" value="1"/>
</dbReference>
<organism evidence="16 17">
    <name type="scientific">Adineta steineri</name>
    <dbReference type="NCBI Taxonomy" id="433720"/>
    <lineage>
        <taxon>Eukaryota</taxon>
        <taxon>Metazoa</taxon>
        <taxon>Spiralia</taxon>
        <taxon>Gnathifera</taxon>
        <taxon>Rotifera</taxon>
        <taxon>Eurotatoria</taxon>
        <taxon>Bdelloidea</taxon>
        <taxon>Adinetida</taxon>
        <taxon>Adinetidae</taxon>
        <taxon>Adineta</taxon>
    </lineage>
</organism>
<keyword evidence="8" id="KW-0812">Transmembrane</keyword>
<comment type="subcellular location">
    <subcellularLocation>
        <location evidence="1">Endoplasmic reticulum membrane</location>
        <topology evidence="1">Multi-pass membrane protein</topology>
    </subcellularLocation>
</comment>
<evidence type="ECO:0000256" key="1">
    <source>
        <dbReference type="ARBA" id="ARBA00004477"/>
    </source>
</evidence>
<dbReference type="GO" id="GO:0004144">
    <property type="term" value="F:diacylglycerol O-acyltransferase activity"/>
    <property type="evidence" value="ECO:0007669"/>
    <property type="project" value="UniProtKB-EC"/>
</dbReference>
<reference evidence="16" key="1">
    <citation type="submission" date="2021-02" db="EMBL/GenBank/DDBJ databases">
        <authorList>
            <person name="Nowell W R."/>
        </authorList>
    </citation>
    <scope>NUCLEOTIDE SEQUENCE</scope>
</reference>
<accession>A0A819NTJ2</accession>
<dbReference type="InterPro" id="IPR011990">
    <property type="entry name" value="TPR-like_helical_dom_sf"/>
</dbReference>
<keyword evidence="13" id="KW-0472">Membrane</keyword>
<protein>
    <recommendedName>
        <fullName evidence="5">diacylglycerol O-acyltransferase</fullName>
        <ecNumber evidence="5">2.3.1.20</ecNumber>
    </recommendedName>
</protein>
<evidence type="ECO:0000256" key="10">
    <source>
        <dbReference type="ARBA" id="ARBA00022824"/>
    </source>
</evidence>
<evidence type="ECO:0000256" key="8">
    <source>
        <dbReference type="ARBA" id="ARBA00022692"/>
    </source>
</evidence>
<evidence type="ECO:0000256" key="13">
    <source>
        <dbReference type="ARBA" id="ARBA00023136"/>
    </source>
</evidence>
<evidence type="ECO:0000256" key="2">
    <source>
        <dbReference type="ARBA" id="ARBA00004771"/>
    </source>
</evidence>
<dbReference type="InterPro" id="IPR007130">
    <property type="entry name" value="DAGAT"/>
</dbReference>
<dbReference type="PANTHER" id="PTHR12317:SF0">
    <property type="entry name" value="ACYLTRANSFERASE"/>
    <property type="match status" value="1"/>
</dbReference>
<keyword evidence="10" id="KW-0256">Endoplasmic reticulum</keyword>
<evidence type="ECO:0000256" key="14">
    <source>
        <dbReference type="ARBA" id="ARBA00023315"/>
    </source>
</evidence>
<evidence type="ECO:0000256" key="12">
    <source>
        <dbReference type="ARBA" id="ARBA00023098"/>
    </source>
</evidence>
<dbReference type="GO" id="GO:0005789">
    <property type="term" value="C:endoplasmic reticulum membrane"/>
    <property type="evidence" value="ECO:0007669"/>
    <property type="project" value="UniProtKB-SubCell"/>
</dbReference>
<dbReference type="InterPro" id="IPR019734">
    <property type="entry name" value="TPR_rpt"/>
</dbReference>
<dbReference type="GO" id="GO:0006071">
    <property type="term" value="P:glycerol metabolic process"/>
    <property type="evidence" value="ECO:0007669"/>
    <property type="project" value="UniProtKB-KW"/>
</dbReference>
<dbReference type="AlphaFoldDB" id="A0A819NTJ2"/>
<dbReference type="Proteomes" id="UP000663844">
    <property type="component" value="Unassembled WGS sequence"/>
</dbReference>
<dbReference type="PROSITE" id="PS50005">
    <property type="entry name" value="TPR"/>
    <property type="match status" value="1"/>
</dbReference>
<dbReference type="GO" id="GO:0019432">
    <property type="term" value="P:triglyceride biosynthetic process"/>
    <property type="evidence" value="ECO:0007669"/>
    <property type="project" value="TreeGrafter"/>
</dbReference>
<evidence type="ECO:0000256" key="9">
    <source>
        <dbReference type="ARBA" id="ARBA00022798"/>
    </source>
</evidence>
<dbReference type="CDD" id="cd07987">
    <property type="entry name" value="LPLAT_MGAT-like"/>
    <property type="match status" value="1"/>
</dbReference>
<keyword evidence="9" id="KW-0319">Glycerol metabolism</keyword>
<evidence type="ECO:0000313" key="16">
    <source>
        <dbReference type="EMBL" id="CAF4001716.1"/>
    </source>
</evidence>
<proteinExistence type="inferred from homology"/>
<evidence type="ECO:0000256" key="7">
    <source>
        <dbReference type="ARBA" id="ARBA00022679"/>
    </source>
</evidence>
<comment type="pathway">
    <text evidence="2">Glycerolipid metabolism; triacylglycerol biosynthesis.</text>
</comment>
<dbReference type="Pfam" id="PF03982">
    <property type="entry name" value="DAGAT"/>
    <property type="match status" value="1"/>
</dbReference>
<comment type="pathway">
    <text evidence="3">Lipid metabolism.</text>
</comment>
<feature type="repeat" description="TPR" evidence="15">
    <location>
        <begin position="618"/>
        <end position="651"/>
    </location>
</feature>
<sequence>MTLLIGLIYGSWMYIDRYTDVRGGRWSNCLRRLSIWSIVSNYFPIKLITTEDLDPNRNYIFGYHPHGALTFGAGINFLTEATHFSTLFPGIRPHLMILRYIFLVPFSRELFLNLGACHVSKESCQYFLNGLSGQGNAVIIVCGGMAELYLTEYETMIFYLKKRKGFIQLALENGASLVPVISFGENEHYRRYKNWISNRWTWGRSIIGILPLRHPVTTVVGKPIHVNQIIDPSQTDIDQLHDQYLQAIEQLYDTNKANYGLEHKFQDVKQCQQYIEQTSQKDRLVIIVSGRLGREIVPYIHQLRQVVSIYVYCKNKKNHEQWTLKFSKVKSVIVDLDKLVTQITTDHKIQKKVEEPLSINIFTTNVDAGKSTIGVNGQFVFSQILIDCLLRLKSNQIDKNELINCCQNEYEGNYTELNNLHEFEKDYSPDKVLWWYTRESFFYKTLNAALRTQNIHMIFLFRSFIRDIYRQLQKYQSKHSLEVYRSQLMSIDELDGLRNNIGQFISINSMFSTSKERTTALFYLGDVTTQIDSERVLFEINADYKMATTKPFADISKHSHFPEDSEVLFMIGSIFRLNSINLDDKDQIWIIKMTLCNDDEYNLKRVLMHMKQQIENEETNLQTLAKLLCEMGKFDLAEKYFTRLLKQLPSNDPLHITLYEDLGKLVSQRGDYDMSMKWRQKLLTFKEENPLATNVSVNKTNNFIEQSNDIVYATLDRIGAKPGLILANTQTIINQIKYVMAQMYELDEFTTPRYFFILPAKHSDRTILNTVQERYHLHYKLYFLCECSDEPNKMHVAPHNGYSIKKTRDFVVKYEPYLRTTLKIAQVLLILGSFVIPKLDSVSKTVGSGVDTILSAPGKQKEMEQQLNLIEKLLDQVDHKWAQSKSTMLEQDKSRGAPLQRADLPEVETYLEVADNKCSLGNLYRTVTVDGHVRWVCLEHYDDISFNNAMSKYIYQLEAMGGQSIPVNHININTKWEQHGITIAGGNGEGNQLNQLFPPATTIPSFAP</sequence>
<dbReference type="SUPFAM" id="SSF56399">
    <property type="entry name" value="ADP-ribosylation"/>
    <property type="match status" value="1"/>
</dbReference>
<keyword evidence="14" id="KW-0012">Acyltransferase</keyword>
<comment type="similarity">
    <text evidence="4">Belongs to the diacylglycerol acyltransferase family.</text>
</comment>
<keyword evidence="11" id="KW-1133">Transmembrane helix</keyword>
<dbReference type="EMBL" id="CAJOAZ010003343">
    <property type="protein sequence ID" value="CAF4001716.1"/>
    <property type="molecule type" value="Genomic_DNA"/>
</dbReference>
<keyword evidence="7" id="KW-0808">Transferase</keyword>
<evidence type="ECO:0000256" key="5">
    <source>
        <dbReference type="ARBA" id="ARBA00013244"/>
    </source>
</evidence>
<dbReference type="SUPFAM" id="SSF48452">
    <property type="entry name" value="TPR-like"/>
    <property type="match status" value="1"/>
</dbReference>
<evidence type="ECO:0000256" key="11">
    <source>
        <dbReference type="ARBA" id="ARBA00022989"/>
    </source>
</evidence>
<dbReference type="Gene3D" id="3.90.176.10">
    <property type="entry name" value="Toxin ADP-ribosyltransferase, Chain A, domain 1"/>
    <property type="match status" value="1"/>
</dbReference>
<dbReference type="EC" id="2.3.1.20" evidence="5"/>
<name>A0A819NTJ2_9BILA</name>
<keyword evidence="15" id="KW-0802">TPR repeat</keyword>
<evidence type="ECO:0000256" key="3">
    <source>
        <dbReference type="ARBA" id="ARBA00005189"/>
    </source>
</evidence>
<feature type="non-terminal residue" evidence="16">
    <location>
        <position position="1008"/>
    </location>
</feature>
<dbReference type="PANTHER" id="PTHR12317">
    <property type="entry name" value="DIACYLGLYCEROL O-ACYLTRANSFERASE"/>
    <property type="match status" value="1"/>
</dbReference>
<dbReference type="Gene3D" id="1.25.40.10">
    <property type="entry name" value="Tetratricopeptide repeat domain"/>
    <property type="match status" value="1"/>
</dbReference>
<evidence type="ECO:0000256" key="6">
    <source>
        <dbReference type="ARBA" id="ARBA00022516"/>
    </source>
</evidence>
<evidence type="ECO:0000313" key="17">
    <source>
        <dbReference type="Proteomes" id="UP000663844"/>
    </source>
</evidence>
<gene>
    <name evidence="16" type="ORF">OXD698_LOCUS29561</name>
</gene>
<keyword evidence="6" id="KW-0444">Lipid biosynthesis</keyword>
<evidence type="ECO:0000256" key="15">
    <source>
        <dbReference type="PROSITE-ProRule" id="PRU00339"/>
    </source>
</evidence>
<comment type="caution">
    <text evidence="16">The sequence shown here is derived from an EMBL/GenBank/DDBJ whole genome shotgun (WGS) entry which is preliminary data.</text>
</comment>